<dbReference type="InterPro" id="IPR043502">
    <property type="entry name" value="DNA/RNA_pol_sf"/>
</dbReference>
<dbReference type="InterPro" id="IPR051320">
    <property type="entry name" value="Viral_Replic_Matur_Polypro"/>
</dbReference>
<dbReference type="InterPro" id="IPR021109">
    <property type="entry name" value="Peptidase_aspartic_dom_sf"/>
</dbReference>
<gene>
    <name evidence="3" type="ORF">AYI69_g3483</name>
</gene>
<accession>A0A1R1YJN6</accession>
<proteinExistence type="predicted"/>
<sequence>MENSKSITSPKPMYEHIKSRGMPDIAPRSSNAPIFKGSGVSSFLEIYEMITIKNTDQQKTLLFPYYCDRSINDSLIKTTPYESRDWDSFKTMLLKRFKSDLDDVSVSNIEVLALTGFKNDKFEEFMYNFEYMSDKLISKGMISTTYRTNLLLRSVPSDLIDRISHKIYTDEEEMIDYSILVPIIKREIASQKRLNLLKIESKGIRSLSSPQESLKYPNEALHFSNEILDIKPEQEPQSIGDEVASEDTIYSSSVDVNQVLREDEFSNLVKSYAATRKNSKNQLPPQHITPKYQVVDDIELHANSNPNNQTTVGEKTDVLIENEIFDKPYKIRPNIVDTSLMDRVMEKIKASKVEVSLQELASVSPMIRKSINDDFRPKRVVIADHITASSTSPRNGEKKPGDWRTDYLAVGSGKVLGRIQGAEVQILFDEGSEINLMSSEVYKALYSLGRVNLDESINWNLIDANQGSSKMLGVCNDVEIEVAGVIVRVPIFVSDHTKTPVIMGRPWDLKSRVLKDNRLDGSLWYTIRDEFTDAAANFCVNDLKDQRRFKNNLTLNKSGSVNASQILVCISAQDKIPEHTTEVFTRYKAVNDKVRSVAKALHNTKSPSILEEDKRVPSTQQRLTPERLDGLVIGDGNLTPEEVSYFKVALKSCDKAFAFSPEEMGRLSETIEGPVKVETVDHVPWMLKPYPIPKGIHEDVKTLIKDKIQSGILEPSNGPYSNRWFCFKKKDGTSLRFIQDVRSANSVTIRNAGGPPIIDSFSEDFAGRRIYSSFDLLSGYDQIPLDEASRDLFGLLTPFGLLRMTRLPMGWANSVQVFQRLMYKIFMKHIPNTMGIFLDDGCIKGKSDDESPSEVPGIRKFALDHINDVVSVLQTMIYAGLTVSGKKCRFGVPAVEIVGFICDRDGRTPTEANISKVTEWPRPRNLTQVRGFLGMCGFYRIWVPNFSTLAESLYRLTKKSQPFIWEESQEQAFLGLKNSLTNKTVLRPPEYNDTDRPLILTVDASPVGAGAVLQQCDISGRRYVVRYESVTFNERE</sequence>
<protein>
    <submittedName>
        <fullName evidence="3">Retrovirus-related Pol polyprotein from transposon gypsy</fullName>
    </submittedName>
</protein>
<dbReference type="Pfam" id="PF17919">
    <property type="entry name" value="RT_RNaseH_2"/>
    <property type="match status" value="1"/>
</dbReference>
<dbReference type="Gene3D" id="2.40.70.10">
    <property type="entry name" value="Acid Proteases"/>
    <property type="match status" value="1"/>
</dbReference>
<dbReference type="Pfam" id="PF00078">
    <property type="entry name" value="RVT_1"/>
    <property type="match status" value="1"/>
</dbReference>
<feature type="domain" description="Reverse transcriptase" evidence="1">
    <location>
        <begin position="729"/>
        <end position="901"/>
    </location>
</feature>
<dbReference type="Gene3D" id="3.10.10.10">
    <property type="entry name" value="HIV Type 1 Reverse Transcriptase, subunit A, domain 1"/>
    <property type="match status" value="1"/>
</dbReference>
<reference evidence="4" key="1">
    <citation type="submission" date="2017-01" db="EMBL/GenBank/DDBJ databases">
        <authorList>
            <person name="Wang Y."/>
            <person name="White M."/>
            <person name="Kvist S."/>
            <person name="Moncalvo J.-M."/>
        </authorList>
    </citation>
    <scope>NUCLEOTIDE SEQUENCE [LARGE SCALE GENOMIC DNA]</scope>
    <source>
        <strain evidence="4">ID-206-W2</strain>
    </source>
</reference>
<evidence type="ECO:0000313" key="4">
    <source>
        <dbReference type="Proteomes" id="UP000187429"/>
    </source>
</evidence>
<dbReference type="OrthoDB" id="5599163at2759"/>
<dbReference type="AlphaFoldDB" id="A0A1R1YJN6"/>
<dbReference type="SUPFAM" id="SSF56672">
    <property type="entry name" value="DNA/RNA polymerases"/>
    <property type="match status" value="1"/>
</dbReference>
<evidence type="ECO:0000259" key="1">
    <source>
        <dbReference type="Pfam" id="PF00078"/>
    </source>
</evidence>
<evidence type="ECO:0000259" key="2">
    <source>
        <dbReference type="Pfam" id="PF17919"/>
    </source>
</evidence>
<evidence type="ECO:0000313" key="3">
    <source>
        <dbReference type="EMBL" id="OMJ27094.1"/>
    </source>
</evidence>
<dbReference type="EMBL" id="LSSM01001182">
    <property type="protein sequence ID" value="OMJ27094.1"/>
    <property type="molecule type" value="Genomic_DNA"/>
</dbReference>
<dbReference type="InterPro" id="IPR041577">
    <property type="entry name" value="RT_RNaseH_2"/>
</dbReference>
<keyword evidence="4" id="KW-1185">Reference proteome</keyword>
<dbReference type="CDD" id="cd01647">
    <property type="entry name" value="RT_LTR"/>
    <property type="match status" value="1"/>
</dbReference>
<name>A0A1R1YJN6_9FUNG</name>
<dbReference type="InterPro" id="IPR000477">
    <property type="entry name" value="RT_dom"/>
</dbReference>
<dbReference type="FunFam" id="3.30.70.270:FF:000020">
    <property type="entry name" value="Transposon Tf2-6 polyprotein-like Protein"/>
    <property type="match status" value="1"/>
</dbReference>
<dbReference type="Proteomes" id="UP000187429">
    <property type="component" value="Unassembled WGS sequence"/>
</dbReference>
<dbReference type="Gene3D" id="3.30.70.270">
    <property type="match status" value="2"/>
</dbReference>
<dbReference type="PANTHER" id="PTHR33064">
    <property type="entry name" value="POL PROTEIN"/>
    <property type="match status" value="1"/>
</dbReference>
<dbReference type="CDD" id="cd00303">
    <property type="entry name" value="retropepsin_like"/>
    <property type="match status" value="1"/>
</dbReference>
<comment type="caution">
    <text evidence="3">The sequence shown here is derived from an EMBL/GenBank/DDBJ whole genome shotgun (WGS) entry which is preliminary data.</text>
</comment>
<dbReference type="PANTHER" id="PTHR33064:SF37">
    <property type="entry name" value="RIBONUCLEASE H"/>
    <property type="match status" value="1"/>
</dbReference>
<dbReference type="InterPro" id="IPR043128">
    <property type="entry name" value="Rev_trsase/Diguanyl_cyclase"/>
</dbReference>
<feature type="domain" description="Reverse transcriptase/retrotransposon-derived protein RNase H-like" evidence="2">
    <location>
        <begin position="965"/>
        <end position="1036"/>
    </location>
</feature>
<organism evidence="3 4">
    <name type="scientific">Smittium culicis</name>
    <dbReference type="NCBI Taxonomy" id="133412"/>
    <lineage>
        <taxon>Eukaryota</taxon>
        <taxon>Fungi</taxon>
        <taxon>Fungi incertae sedis</taxon>
        <taxon>Zoopagomycota</taxon>
        <taxon>Kickxellomycotina</taxon>
        <taxon>Harpellomycetes</taxon>
        <taxon>Harpellales</taxon>
        <taxon>Legeriomycetaceae</taxon>
        <taxon>Smittium</taxon>
    </lineage>
</organism>